<evidence type="ECO:0000313" key="2">
    <source>
        <dbReference type="Proteomes" id="UP001153069"/>
    </source>
</evidence>
<keyword evidence="2" id="KW-1185">Reference proteome</keyword>
<dbReference type="AlphaFoldDB" id="A0A9N8E434"/>
<name>A0A9N8E434_9STRA</name>
<organism evidence="1 2">
    <name type="scientific">Seminavis robusta</name>
    <dbReference type="NCBI Taxonomy" id="568900"/>
    <lineage>
        <taxon>Eukaryota</taxon>
        <taxon>Sar</taxon>
        <taxon>Stramenopiles</taxon>
        <taxon>Ochrophyta</taxon>
        <taxon>Bacillariophyta</taxon>
        <taxon>Bacillariophyceae</taxon>
        <taxon>Bacillariophycidae</taxon>
        <taxon>Naviculales</taxon>
        <taxon>Naviculaceae</taxon>
        <taxon>Seminavis</taxon>
    </lineage>
</organism>
<evidence type="ECO:0000313" key="1">
    <source>
        <dbReference type="EMBL" id="CAB9514251.1"/>
    </source>
</evidence>
<accession>A0A9N8E434</accession>
<dbReference type="Proteomes" id="UP001153069">
    <property type="component" value="Unassembled WGS sequence"/>
</dbReference>
<sequence length="102" mass="11312">MVQPYKHGKKCIADLKALMENCTMRKEANVPPPKLAIIHDDTGVDNEIDMEDFGMEETSKDKAIAPETKVRKLASALEYYYGETLEVPAWAKASGSCSSNFV</sequence>
<protein>
    <submittedName>
        <fullName evidence="1">Uncharacterized protein</fullName>
    </submittedName>
</protein>
<proteinExistence type="predicted"/>
<reference evidence="1" key="1">
    <citation type="submission" date="2020-06" db="EMBL/GenBank/DDBJ databases">
        <authorList>
            <consortium name="Plant Systems Biology data submission"/>
        </authorList>
    </citation>
    <scope>NUCLEOTIDE SEQUENCE</scope>
    <source>
        <strain evidence="1">D6</strain>
    </source>
</reference>
<dbReference type="EMBL" id="CAICTM010000641">
    <property type="protein sequence ID" value="CAB9514251.1"/>
    <property type="molecule type" value="Genomic_DNA"/>
</dbReference>
<comment type="caution">
    <text evidence="1">The sequence shown here is derived from an EMBL/GenBank/DDBJ whole genome shotgun (WGS) entry which is preliminary data.</text>
</comment>
<gene>
    <name evidence="1" type="ORF">SEMRO_642_G180100.1</name>
</gene>